<dbReference type="EMBL" id="MU006780">
    <property type="protein sequence ID" value="KAF2642929.1"/>
    <property type="molecule type" value="Genomic_DNA"/>
</dbReference>
<evidence type="ECO:0000256" key="1">
    <source>
        <dbReference type="SAM" id="MobiDB-lite"/>
    </source>
</evidence>
<dbReference type="AlphaFoldDB" id="A0A6A6S5C3"/>
<gene>
    <name evidence="2" type="ORF">P280DRAFT_515377</name>
</gene>
<proteinExistence type="predicted"/>
<keyword evidence="3" id="KW-1185">Reference proteome</keyword>
<sequence length="213" mass="24584">MAPWPHRHSWSPESSISSLSSSSLSSPSPSYGPRQTFGRPSGPLNMQRPWGRYRRGSTPSSRSTSSFSPSDMAIARRPDLRTYHPNAMFPRYFPQDYDPDRWNIGYPGPAAYPRNRAWEHGQQYEDDFGEVDIGYNDQEWAGYHGVRDGYGVGHHYWRGEREALGGGWDFYDYERHGEDRGHNMWGAGDDDGEEWMAEGEVGPYVWRARGRRW</sequence>
<name>A0A6A6S5C3_9PLEO</name>
<feature type="compositionally biased region" description="Low complexity" evidence="1">
    <location>
        <begin position="11"/>
        <end position="29"/>
    </location>
</feature>
<organism evidence="2 3">
    <name type="scientific">Massarina eburnea CBS 473.64</name>
    <dbReference type="NCBI Taxonomy" id="1395130"/>
    <lineage>
        <taxon>Eukaryota</taxon>
        <taxon>Fungi</taxon>
        <taxon>Dikarya</taxon>
        <taxon>Ascomycota</taxon>
        <taxon>Pezizomycotina</taxon>
        <taxon>Dothideomycetes</taxon>
        <taxon>Pleosporomycetidae</taxon>
        <taxon>Pleosporales</taxon>
        <taxon>Massarineae</taxon>
        <taxon>Massarinaceae</taxon>
        <taxon>Massarina</taxon>
    </lineage>
</organism>
<protein>
    <submittedName>
        <fullName evidence="2">Uncharacterized protein</fullName>
    </submittedName>
</protein>
<evidence type="ECO:0000313" key="3">
    <source>
        <dbReference type="Proteomes" id="UP000799753"/>
    </source>
</evidence>
<accession>A0A6A6S5C3</accession>
<feature type="region of interest" description="Disordered" evidence="1">
    <location>
        <begin position="1"/>
        <end position="71"/>
    </location>
</feature>
<evidence type="ECO:0000313" key="2">
    <source>
        <dbReference type="EMBL" id="KAF2642929.1"/>
    </source>
</evidence>
<dbReference type="Proteomes" id="UP000799753">
    <property type="component" value="Unassembled WGS sequence"/>
</dbReference>
<reference evidence="2" key="1">
    <citation type="journal article" date="2020" name="Stud. Mycol.">
        <title>101 Dothideomycetes genomes: a test case for predicting lifestyles and emergence of pathogens.</title>
        <authorList>
            <person name="Haridas S."/>
            <person name="Albert R."/>
            <person name="Binder M."/>
            <person name="Bloem J."/>
            <person name="Labutti K."/>
            <person name="Salamov A."/>
            <person name="Andreopoulos B."/>
            <person name="Baker S."/>
            <person name="Barry K."/>
            <person name="Bills G."/>
            <person name="Bluhm B."/>
            <person name="Cannon C."/>
            <person name="Castanera R."/>
            <person name="Culley D."/>
            <person name="Daum C."/>
            <person name="Ezra D."/>
            <person name="Gonzalez J."/>
            <person name="Henrissat B."/>
            <person name="Kuo A."/>
            <person name="Liang C."/>
            <person name="Lipzen A."/>
            <person name="Lutzoni F."/>
            <person name="Magnuson J."/>
            <person name="Mondo S."/>
            <person name="Nolan M."/>
            <person name="Ohm R."/>
            <person name="Pangilinan J."/>
            <person name="Park H.-J."/>
            <person name="Ramirez L."/>
            <person name="Alfaro M."/>
            <person name="Sun H."/>
            <person name="Tritt A."/>
            <person name="Yoshinaga Y."/>
            <person name="Zwiers L.-H."/>
            <person name="Turgeon B."/>
            <person name="Goodwin S."/>
            <person name="Spatafora J."/>
            <person name="Crous P."/>
            <person name="Grigoriev I."/>
        </authorList>
    </citation>
    <scope>NUCLEOTIDE SEQUENCE</scope>
    <source>
        <strain evidence="2">CBS 473.64</strain>
    </source>
</reference>
<feature type="compositionally biased region" description="Low complexity" evidence="1">
    <location>
        <begin position="56"/>
        <end position="70"/>
    </location>
</feature>